<gene>
    <name evidence="1" type="ORF">BJ875DRAFT_493919</name>
</gene>
<evidence type="ECO:0000313" key="1">
    <source>
        <dbReference type="EMBL" id="KAG9236693.1"/>
    </source>
</evidence>
<dbReference type="Proteomes" id="UP000824998">
    <property type="component" value="Unassembled WGS sequence"/>
</dbReference>
<evidence type="ECO:0000313" key="2">
    <source>
        <dbReference type="Proteomes" id="UP000824998"/>
    </source>
</evidence>
<dbReference type="OrthoDB" id="5344325at2759"/>
<keyword evidence="2" id="KW-1185">Reference proteome</keyword>
<name>A0A9P7YMV3_9HELO</name>
<dbReference type="AlphaFoldDB" id="A0A9P7YMV3"/>
<protein>
    <submittedName>
        <fullName evidence="1">Uncharacterized protein</fullName>
    </submittedName>
</protein>
<accession>A0A9P7YMV3</accession>
<dbReference type="CDD" id="cd12148">
    <property type="entry name" value="fungal_TF_MHR"/>
    <property type="match status" value="1"/>
</dbReference>
<dbReference type="EMBL" id="MU251401">
    <property type="protein sequence ID" value="KAG9236693.1"/>
    <property type="molecule type" value="Genomic_DNA"/>
</dbReference>
<sequence>MFNSAVQQLLIHVATVANAGNTKESSKTLIDAVREAQNIGLLLEEPNAGLSEYKQEGCRKVFWGLFIWDSAPTKKAQRSDPATVMAYMKQFQAEILFPTLPPSGQLFKCASMVASRRFTERSLTTGQPQPCQGTEEEQAAITSELRNTLLESCIGGTTSGSQLHRLMGGDAHRYFLIPCIIIESGTTLGMSLVADYAARNGKSDGSPSHHQCHQSRSLDASIHSMKGSSCLNSCPKGHLWQSLDWEF</sequence>
<organism evidence="1 2">
    <name type="scientific">Amylocarpus encephaloides</name>
    <dbReference type="NCBI Taxonomy" id="45428"/>
    <lineage>
        <taxon>Eukaryota</taxon>
        <taxon>Fungi</taxon>
        <taxon>Dikarya</taxon>
        <taxon>Ascomycota</taxon>
        <taxon>Pezizomycotina</taxon>
        <taxon>Leotiomycetes</taxon>
        <taxon>Helotiales</taxon>
        <taxon>Helotiales incertae sedis</taxon>
        <taxon>Amylocarpus</taxon>
    </lineage>
</organism>
<comment type="caution">
    <text evidence="1">The sequence shown here is derived from an EMBL/GenBank/DDBJ whole genome shotgun (WGS) entry which is preliminary data.</text>
</comment>
<proteinExistence type="predicted"/>
<reference evidence="1" key="1">
    <citation type="journal article" date="2021" name="IMA Fungus">
        <title>Genomic characterization of three marine fungi, including Emericellopsis atlantica sp. nov. with signatures of a generalist lifestyle and marine biomass degradation.</title>
        <authorList>
            <person name="Hagestad O.C."/>
            <person name="Hou L."/>
            <person name="Andersen J.H."/>
            <person name="Hansen E.H."/>
            <person name="Altermark B."/>
            <person name="Li C."/>
            <person name="Kuhnert E."/>
            <person name="Cox R.J."/>
            <person name="Crous P.W."/>
            <person name="Spatafora J.W."/>
            <person name="Lail K."/>
            <person name="Amirebrahimi M."/>
            <person name="Lipzen A."/>
            <person name="Pangilinan J."/>
            <person name="Andreopoulos W."/>
            <person name="Hayes R.D."/>
            <person name="Ng V."/>
            <person name="Grigoriev I.V."/>
            <person name="Jackson S.A."/>
            <person name="Sutton T.D.S."/>
            <person name="Dobson A.D.W."/>
            <person name="Rama T."/>
        </authorList>
    </citation>
    <scope>NUCLEOTIDE SEQUENCE</scope>
    <source>
        <strain evidence="1">TRa018bII</strain>
    </source>
</reference>